<name>A0A6G7GNR6_KUEST</name>
<dbReference type="EMBL" id="CP049055">
    <property type="protein sequence ID" value="QII11250.1"/>
    <property type="molecule type" value="Genomic_DNA"/>
</dbReference>
<dbReference type="Proteomes" id="UP000501926">
    <property type="component" value="Chromosome"/>
</dbReference>
<evidence type="ECO:0000313" key="2">
    <source>
        <dbReference type="EMBL" id="QII11250.1"/>
    </source>
</evidence>
<accession>A0A6G7GNR6</accession>
<feature type="domain" description="Tape measure protein N-terminal" evidence="1">
    <location>
        <begin position="75"/>
        <end position="246"/>
    </location>
</feature>
<gene>
    <name evidence="2" type="ORF">KsCSTR_18710</name>
</gene>
<evidence type="ECO:0000313" key="3">
    <source>
        <dbReference type="Proteomes" id="UP000501926"/>
    </source>
</evidence>
<evidence type="ECO:0000259" key="1">
    <source>
        <dbReference type="Pfam" id="PF20155"/>
    </source>
</evidence>
<sequence>MAKNELKLIISADPKNALDGVSKFNTSLQNFTKNADGYLYQHQKRWESITNLAYKYGEFIAAGGILYGLKRLATSAIDISSNFEQMNIKLDTLTKGRGAETFREINDWALDLGASTQKAVEGFTIMNAYGLEPTIKLLEILTNAASIFGDEAFTRISRAMGQIKSLGRLSQEEINQLSEVGVNATEILKRTFGQSVEEIQRSGRNIDEVLNAIWQGMGEKFEGAARRNQSTWRGLTTAMGNYFNELARISGILDVAKLEVSALNKELKALTNTAKENEGIMGRIGSELYIMTTNMLDYLTLKPVGRELDALFAQYKRIKEIEKESARMAERVRQGKGAYRESKPHTLSGFDFEFPAAFDSIKPRTAEEIKRIEELNNKLVSSLDITNKELLSRNMGMLLQRVQSLRDQGAEEILIEQTVAQERKKLIEEFVKNRAALYEDDGKKQEADINAIRETYRDMYETLGFDAKGYYDFRKGLLEKQRDEEIAITGDITLAWEAYYARQRELENERIRHSGSPMEGVKLFFDEESRKPQSWATEVEGGLADLKQGMKDATYSIVRDTESIGDAFKNMAMSILDSIAKIGTNMLVNSLFSMVGGVASGVSGAGTGTIGASYTGGAGTSGGTVGYNGMTGFTANSMSGGGTPIINNYITNNNNDIRANDVDSFRKLLRQNRGTLNEITVEGKRKNRNFEKQLKG</sequence>
<protein>
    <recommendedName>
        <fullName evidence="1">Tape measure protein N-terminal domain-containing protein</fullName>
    </recommendedName>
</protein>
<reference evidence="2 3" key="1">
    <citation type="submission" date="2020-02" db="EMBL/GenBank/DDBJ databases">
        <title>Newly sequenced genome of strain CSTR1 showed variability in Candidatus Kuenenia stuttgartiensis genomes.</title>
        <authorList>
            <person name="Ding C."/>
            <person name="Adrian L."/>
        </authorList>
    </citation>
    <scope>NUCLEOTIDE SEQUENCE [LARGE SCALE GENOMIC DNA]</scope>
    <source>
        <strain evidence="2 3">CSTR1</strain>
    </source>
</reference>
<proteinExistence type="predicted"/>
<dbReference type="AlphaFoldDB" id="A0A6G7GNR6"/>
<dbReference type="PANTHER" id="PTHR38812">
    <property type="entry name" value="MU-LIKE PROPHAGE FLUMU PROTEIN GP42"/>
    <property type="match status" value="1"/>
</dbReference>
<dbReference type="RefSeq" id="WP_164994815.1">
    <property type="nucleotide sequence ID" value="NZ_CP049055.1"/>
</dbReference>
<organism evidence="2 3">
    <name type="scientific">Kuenenia stuttgartiensis</name>
    <dbReference type="NCBI Taxonomy" id="174633"/>
    <lineage>
        <taxon>Bacteria</taxon>
        <taxon>Pseudomonadati</taxon>
        <taxon>Planctomycetota</taxon>
        <taxon>Candidatus Brocadiia</taxon>
        <taxon>Candidatus Brocadiales</taxon>
        <taxon>Candidatus Brocadiaceae</taxon>
        <taxon>Candidatus Kuenenia</taxon>
    </lineage>
</organism>
<dbReference type="InterPro" id="IPR053058">
    <property type="entry name" value="Mulikevirus_tape_measure"/>
</dbReference>
<dbReference type="InterPro" id="IPR013491">
    <property type="entry name" value="Tape_meas_N"/>
</dbReference>
<dbReference type="PANTHER" id="PTHR38812:SF2">
    <property type="entry name" value="MU-LIKE PROPHAGE FLUMU PROTEIN GP42"/>
    <property type="match status" value="1"/>
</dbReference>
<dbReference type="Pfam" id="PF20155">
    <property type="entry name" value="TMP_3"/>
    <property type="match status" value="1"/>
</dbReference>